<dbReference type="Gene3D" id="3.40.830.10">
    <property type="entry name" value="LigB-like"/>
    <property type="match status" value="1"/>
</dbReference>
<keyword evidence="7" id="KW-0223">Dioxygenase</keyword>
<keyword evidence="5" id="KW-0560">Oxidoreductase</keyword>
<organism evidence="7 8">
    <name type="scientific">Acetobacter indonesiensis</name>
    <dbReference type="NCBI Taxonomy" id="104101"/>
    <lineage>
        <taxon>Bacteria</taxon>
        <taxon>Pseudomonadati</taxon>
        <taxon>Pseudomonadota</taxon>
        <taxon>Alphaproteobacteria</taxon>
        <taxon>Acetobacterales</taxon>
        <taxon>Acetobacteraceae</taxon>
        <taxon>Acetobacter</taxon>
    </lineage>
</organism>
<reference evidence="8" key="1">
    <citation type="submission" date="2014-06" db="EMBL/GenBank/DDBJ databases">
        <authorList>
            <person name="Winans N.J."/>
            <person name="Newell P.D."/>
            <person name="Douglas A.E."/>
        </authorList>
    </citation>
    <scope>NUCLEOTIDE SEQUENCE [LARGE SCALE GENOMIC DNA]</scope>
</reference>
<dbReference type="AlphaFoldDB" id="A0A252ATB8"/>
<gene>
    <name evidence="7" type="ORF">HK17_08175</name>
</gene>
<evidence type="ECO:0000259" key="6">
    <source>
        <dbReference type="Pfam" id="PF02900"/>
    </source>
</evidence>
<dbReference type="EMBL" id="JOPA01000021">
    <property type="protein sequence ID" value="OUI93491.1"/>
    <property type="molecule type" value="Genomic_DNA"/>
</dbReference>
<comment type="similarity">
    <text evidence="2">Belongs to the DODA-type extradiol aromatic ring-opening dioxygenase family.</text>
</comment>
<dbReference type="Proteomes" id="UP000194641">
    <property type="component" value="Unassembled WGS sequence"/>
</dbReference>
<dbReference type="GO" id="GO:0008198">
    <property type="term" value="F:ferrous iron binding"/>
    <property type="evidence" value="ECO:0007669"/>
    <property type="project" value="InterPro"/>
</dbReference>
<evidence type="ECO:0000256" key="2">
    <source>
        <dbReference type="ARBA" id="ARBA00007581"/>
    </source>
</evidence>
<name>A0A252ATB8_9PROT</name>
<evidence type="ECO:0000256" key="1">
    <source>
        <dbReference type="ARBA" id="ARBA00001947"/>
    </source>
</evidence>
<evidence type="ECO:0000313" key="7">
    <source>
        <dbReference type="EMBL" id="OUI93491.1"/>
    </source>
</evidence>
<protein>
    <submittedName>
        <fullName evidence="7">Aromatic ring-opening dioxygenase LigA</fullName>
    </submittedName>
</protein>
<proteinExistence type="inferred from homology"/>
<feature type="domain" description="Extradiol ring-cleavage dioxygenase class III enzyme subunit B" evidence="6">
    <location>
        <begin position="35"/>
        <end position="258"/>
    </location>
</feature>
<keyword evidence="3" id="KW-0479">Metal-binding</keyword>
<comment type="cofactor">
    <cofactor evidence="1">
        <name>Zn(2+)</name>
        <dbReference type="ChEBI" id="CHEBI:29105"/>
    </cofactor>
</comment>
<evidence type="ECO:0000256" key="4">
    <source>
        <dbReference type="ARBA" id="ARBA00022833"/>
    </source>
</evidence>
<keyword evidence="4" id="KW-0862">Zinc</keyword>
<dbReference type="PANTHER" id="PTHR30096">
    <property type="entry name" value="4,5-DOPA DIOXYGENASE EXTRADIOL-LIKE PROTEIN"/>
    <property type="match status" value="1"/>
</dbReference>
<dbReference type="InterPro" id="IPR014436">
    <property type="entry name" value="Extradiol_dOase_DODA"/>
</dbReference>
<dbReference type="CDD" id="cd07363">
    <property type="entry name" value="45_DOPA_Dioxygenase"/>
    <property type="match status" value="1"/>
</dbReference>
<evidence type="ECO:0000256" key="3">
    <source>
        <dbReference type="ARBA" id="ARBA00022723"/>
    </source>
</evidence>
<dbReference type="PIRSF" id="PIRSF006157">
    <property type="entry name" value="Doxgns_DODA"/>
    <property type="match status" value="1"/>
</dbReference>
<dbReference type="PANTHER" id="PTHR30096:SF0">
    <property type="entry name" value="4,5-DOPA DIOXYGENASE EXTRADIOL-LIKE PROTEIN"/>
    <property type="match status" value="1"/>
</dbReference>
<accession>A0A252ATB8</accession>
<dbReference type="RefSeq" id="WP_086659521.1">
    <property type="nucleotide sequence ID" value="NZ_JBJJWX010000002.1"/>
</dbReference>
<dbReference type="InterPro" id="IPR004183">
    <property type="entry name" value="Xdiol_dOase_suB"/>
</dbReference>
<evidence type="ECO:0000256" key="5">
    <source>
        <dbReference type="ARBA" id="ARBA00023002"/>
    </source>
</evidence>
<dbReference type="Pfam" id="PF02900">
    <property type="entry name" value="LigB"/>
    <property type="match status" value="1"/>
</dbReference>
<comment type="caution">
    <text evidence="7">The sequence shown here is derived from an EMBL/GenBank/DDBJ whole genome shotgun (WGS) entry which is preliminary data.</text>
</comment>
<dbReference type="GO" id="GO:0016702">
    <property type="term" value="F:oxidoreductase activity, acting on single donors with incorporation of molecular oxygen, incorporation of two atoms of oxygen"/>
    <property type="evidence" value="ECO:0007669"/>
    <property type="project" value="UniProtKB-ARBA"/>
</dbReference>
<sequence>MPEANPIAQTKARQPVLFLPHGGGPCFFMDWPDTWDNMAAYLRSVSHTLPQKPDAILVVSGHWETDVPTVTSGSHPSLLYDYYGFPAHTYQLRYPAAGAPHIATKVTQLLQQAGIPAKEDAQRGFDHGVFIPLMLAFENADIPVVELSLQQDLDPALHLCIGAALASLREQNILIIGTGMTYHNLRHFMTADPRSDAPSRQFDAWLANTISLPAPQRNDALTHWQDAPAARICHPREEHFLPLMVVAGAAGTDTGVRTYTDTVMGKALSAFSFGV</sequence>
<evidence type="ECO:0000313" key="8">
    <source>
        <dbReference type="Proteomes" id="UP000194641"/>
    </source>
</evidence>
<dbReference type="GO" id="GO:0008270">
    <property type="term" value="F:zinc ion binding"/>
    <property type="evidence" value="ECO:0007669"/>
    <property type="project" value="InterPro"/>
</dbReference>
<dbReference type="SUPFAM" id="SSF53213">
    <property type="entry name" value="LigB-like"/>
    <property type="match status" value="1"/>
</dbReference>